<feature type="compositionally biased region" description="Polar residues" evidence="1">
    <location>
        <begin position="246"/>
        <end position="265"/>
    </location>
</feature>
<keyword evidence="2" id="KW-0472">Membrane</keyword>
<feature type="transmembrane region" description="Helical" evidence="2">
    <location>
        <begin position="7"/>
        <end position="26"/>
    </location>
</feature>
<keyword evidence="4" id="KW-1185">Reference proteome</keyword>
<evidence type="ECO:0000313" key="4">
    <source>
        <dbReference type="Proteomes" id="UP001152798"/>
    </source>
</evidence>
<dbReference type="EMBL" id="OV725077">
    <property type="protein sequence ID" value="CAH1389543.1"/>
    <property type="molecule type" value="Genomic_DNA"/>
</dbReference>
<name>A0A9P0E483_NEZVI</name>
<keyword evidence="2" id="KW-1133">Transmembrane helix</keyword>
<dbReference type="AlphaFoldDB" id="A0A9P0E483"/>
<reference evidence="3" key="1">
    <citation type="submission" date="2022-01" db="EMBL/GenBank/DDBJ databases">
        <authorList>
            <person name="King R."/>
        </authorList>
    </citation>
    <scope>NUCLEOTIDE SEQUENCE</scope>
</reference>
<feature type="transmembrane region" description="Helical" evidence="2">
    <location>
        <begin position="32"/>
        <end position="51"/>
    </location>
</feature>
<evidence type="ECO:0000313" key="3">
    <source>
        <dbReference type="EMBL" id="CAH1389543.1"/>
    </source>
</evidence>
<dbReference type="Proteomes" id="UP001152798">
    <property type="component" value="Chromosome 1"/>
</dbReference>
<protein>
    <submittedName>
        <fullName evidence="3">Uncharacterized protein</fullName>
    </submittedName>
</protein>
<evidence type="ECO:0000256" key="1">
    <source>
        <dbReference type="SAM" id="MobiDB-lite"/>
    </source>
</evidence>
<keyword evidence="2" id="KW-0812">Transmembrane</keyword>
<accession>A0A9P0E483</accession>
<feature type="region of interest" description="Disordered" evidence="1">
    <location>
        <begin position="380"/>
        <end position="400"/>
    </location>
</feature>
<proteinExistence type="predicted"/>
<gene>
    <name evidence="3" type="ORF">NEZAVI_LOCUS939</name>
</gene>
<organism evidence="3 4">
    <name type="scientific">Nezara viridula</name>
    <name type="common">Southern green stink bug</name>
    <name type="synonym">Cimex viridulus</name>
    <dbReference type="NCBI Taxonomy" id="85310"/>
    <lineage>
        <taxon>Eukaryota</taxon>
        <taxon>Metazoa</taxon>
        <taxon>Ecdysozoa</taxon>
        <taxon>Arthropoda</taxon>
        <taxon>Hexapoda</taxon>
        <taxon>Insecta</taxon>
        <taxon>Pterygota</taxon>
        <taxon>Neoptera</taxon>
        <taxon>Paraneoptera</taxon>
        <taxon>Hemiptera</taxon>
        <taxon>Heteroptera</taxon>
        <taxon>Panheteroptera</taxon>
        <taxon>Pentatomomorpha</taxon>
        <taxon>Pentatomoidea</taxon>
        <taxon>Pentatomidae</taxon>
        <taxon>Pentatominae</taxon>
        <taxon>Nezara</taxon>
    </lineage>
</organism>
<feature type="region of interest" description="Disordered" evidence="1">
    <location>
        <begin position="237"/>
        <end position="339"/>
    </location>
</feature>
<dbReference type="OrthoDB" id="6609974at2759"/>
<feature type="compositionally biased region" description="Basic and acidic residues" evidence="1">
    <location>
        <begin position="266"/>
        <end position="284"/>
    </location>
</feature>
<feature type="compositionally biased region" description="Basic and acidic residues" evidence="1">
    <location>
        <begin position="296"/>
        <end position="315"/>
    </location>
</feature>
<sequence length="400" mass="44728">MFQTSWCHKIAALTIICSYFILLIFIHDTTYIWATLALVFVLFVTTFSCASNDTPFLLQLRGSRLTGITNRTIAQERNEEEQEQTETRIWMTDIPPSYSFVMADITPPTPPPSYGSAILMFPPPYFTTDTKTEPVLAAGPISTEGQQQRRPLSISTQVSVSSVAPETVHLGGITFSTQVSVISTQSEIPSDLALRARFYISRQASREDGTEDSDFKQEKLMGEASARLFLLSRQMSREDPGELQENGIQNSGKVDRSPSPTVTRQISKDEGSDGTDLHKSTMKHDLRRRVLLSRQASREERVNSKVIQEQDHFENSGRPLSRQSSVEDSIENSQKKSDGRVRIVILQHTSKSTDSASKETQNIRELENIATERMVEVQASGSTVSINIPEDFGETTKPNE</sequence>
<evidence type="ECO:0000256" key="2">
    <source>
        <dbReference type="SAM" id="Phobius"/>
    </source>
</evidence>